<dbReference type="AlphaFoldDB" id="A0AB34HQ80"/>
<gene>
    <name evidence="2" type="ORF">J1605_003533</name>
</gene>
<evidence type="ECO:0000313" key="2">
    <source>
        <dbReference type="EMBL" id="KAJ8793722.1"/>
    </source>
</evidence>
<sequence length="252" mass="26441">MASPSRPPAFRLETSDGGQESGAQVDRGKLGSGAGPPPMESPFQGEDRNFSPQIKVNLSFRKGAGARLWEPLSGERHLQSCGCGGRVHLDPRSVRSDIRGWRTCLGQAALCQGSPSLPAHALDSAPSLGLPAQSRLSCLCCGTEVRFRPGQERVLARLLGAGSPARDRTGPSMPFGASICAPAGPPYPRTVMPPCDRKCFVQIATSPGRTAHGTPQSAAVTSWSRRGRTVCWTDDAASGQAASCPVSHVIMA</sequence>
<dbReference type="EMBL" id="JAIQCJ010000944">
    <property type="protein sequence ID" value="KAJ8793722.1"/>
    <property type="molecule type" value="Genomic_DNA"/>
</dbReference>
<comment type="caution">
    <text evidence="2">The sequence shown here is derived from an EMBL/GenBank/DDBJ whole genome shotgun (WGS) entry which is preliminary data.</text>
</comment>
<name>A0AB34HQ80_ESCRO</name>
<keyword evidence="3" id="KW-1185">Reference proteome</keyword>
<proteinExistence type="predicted"/>
<reference evidence="2 3" key="1">
    <citation type="submission" date="2022-11" db="EMBL/GenBank/DDBJ databases">
        <title>Whole genome sequence of Eschrichtius robustus ER-17-0199.</title>
        <authorList>
            <person name="Bruniche-Olsen A."/>
            <person name="Black A.N."/>
            <person name="Fields C.J."/>
            <person name="Walden K."/>
            <person name="Dewoody J.A."/>
        </authorList>
    </citation>
    <scope>NUCLEOTIDE SEQUENCE [LARGE SCALE GENOMIC DNA]</scope>
    <source>
        <strain evidence="2">ER-17-0199</strain>
        <tissue evidence="2">Blubber</tissue>
    </source>
</reference>
<evidence type="ECO:0000313" key="3">
    <source>
        <dbReference type="Proteomes" id="UP001159641"/>
    </source>
</evidence>
<accession>A0AB34HQ80</accession>
<protein>
    <submittedName>
        <fullName evidence="2">Uncharacterized protein</fullName>
    </submittedName>
</protein>
<organism evidence="2 3">
    <name type="scientific">Eschrichtius robustus</name>
    <name type="common">California gray whale</name>
    <name type="synonym">Eschrichtius gibbosus</name>
    <dbReference type="NCBI Taxonomy" id="9764"/>
    <lineage>
        <taxon>Eukaryota</taxon>
        <taxon>Metazoa</taxon>
        <taxon>Chordata</taxon>
        <taxon>Craniata</taxon>
        <taxon>Vertebrata</taxon>
        <taxon>Euteleostomi</taxon>
        <taxon>Mammalia</taxon>
        <taxon>Eutheria</taxon>
        <taxon>Laurasiatheria</taxon>
        <taxon>Artiodactyla</taxon>
        <taxon>Whippomorpha</taxon>
        <taxon>Cetacea</taxon>
        <taxon>Mysticeti</taxon>
        <taxon>Eschrichtiidae</taxon>
        <taxon>Eschrichtius</taxon>
    </lineage>
</organism>
<feature type="region of interest" description="Disordered" evidence="1">
    <location>
        <begin position="1"/>
        <end position="48"/>
    </location>
</feature>
<evidence type="ECO:0000256" key="1">
    <source>
        <dbReference type="SAM" id="MobiDB-lite"/>
    </source>
</evidence>
<dbReference type="Proteomes" id="UP001159641">
    <property type="component" value="Unassembled WGS sequence"/>
</dbReference>